<evidence type="ECO:0000313" key="2">
    <source>
        <dbReference type="EMBL" id="EGG03515.1"/>
    </source>
</evidence>
<dbReference type="InParanoid" id="F4RVV6"/>
<dbReference type="RefSeq" id="XP_007413309.1">
    <property type="nucleotide sequence ID" value="XM_007413247.1"/>
</dbReference>
<name>F4RVV6_MELLP</name>
<proteinExistence type="predicted"/>
<sequence>MTHPNLPNSSGRVDPSSQIPLSPISELSSNSLYIDYVQIPSASAPGDLNYNDVLQSTPISPEHPPLEFDQTFIQRSRKRNAILLGHGLASAPAIPSLTPTPSAPSAPSLPSAPSVSSSPSVSSIPSASSPAKRRRNAVLTGNRNAIFVEDGLPSVVRGTSPTRRRRNAVIFENGYIPTHHQHFIQPTQTSQPKDSDFSASQIAQALLNFRDQELALADESSEWDLSAFHSDEDVDLI</sequence>
<dbReference type="KEGG" id="mlr:MELLADRAFT_90151"/>
<dbReference type="EMBL" id="GL883124">
    <property type="protein sequence ID" value="EGG03515.1"/>
    <property type="molecule type" value="Genomic_DNA"/>
</dbReference>
<dbReference type="HOGENOM" id="CLU_1215015_0_0_1"/>
<protein>
    <submittedName>
        <fullName evidence="2">Uncharacterized protein</fullName>
    </submittedName>
</protein>
<feature type="region of interest" description="Disordered" evidence="1">
    <location>
        <begin position="95"/>
        <end position="135"/>
    </location>
</feature>
<dbReference type="OrthoDB" id="10440817at2759"/>
<dbReference type="AlphaFoldDB" id="F4RVV6"/>
<reference evidence="3" key="1">
    <citation type="journal article" date="2011" name="Proc. Natl. Acad. Sci. U.S.A.">
        <title>Obligate biotrophy features unraveled by the genomic analysis of rust fungi.</title>
        <authorList>
            <person name="Duplessis S."/>
            <person name="Cuomo C.A."/>
            <person name="Lin Y.-C."/>
            <person name="Aerts A."/>
            <person name="Tisserant E."/>
            <person name="Veneault-Fourrey C."/>
            <person name="Joly D.L."/>
            <person name="Hacquard S."/>
            <person name="Amselem J."/>
            <person name="Cantarel B.L."/>
            <person name="Chiu R."/>
            <person name="Coutinho P.M."/>
            <person name="Feau N."/>
            <person name="Field M."/>
            <person name="Frey P."/>
            <person name="Gelhaye E."/>
            <person name="Goldberg J."/>
            <person name="Grabherr M.G."/>
            <person name="Kodira C.D."/>
            <person name="Kohler A."/>
            <person name="Kuees U."/>
            <person name="Lindquist E.A."/>
            <person name="Lucas S.M."/>
            <person name="Mago R."/>
            <person name="Mauceli E."/>
            <person name="Morin E."/>
            <person name="Murat C."/>
            <person name="Pangilinan J.L."/>
            <person name="Park R."/>
            <person name="Pearson M."/>
            <person name="Quesneville H."/>
            <person name="Rouhier N."/>
            <person name="Sakthikumar S."/>
            <person name="Salamov A.A."/>
            <person name="Schmutz J."/>
            <person name="Selles B."/>
            <person name="Shapiro H."/>
            <person name="Tanguay P."/>
            <person name="Tuskan G.A."/>
            <person name="Henrissat B."/>
            <person name="Van de Peer Y."/>
            <person name="Rouze P."/>
            <person name="Ellis J.G."/>
            <person name="Dodds P.N."/>
            <person name="Schein J.E."/>
            <person name="Zhong S."/>
            <person name="Hamelin R.C."/>
            <person name="Grigoriev I.V."/>
            <person name="Szabo L.J."/>
            <person name="Martin F."/>
        </authorList>
    </citation>
    <scope>NUCLEOTIDE SEQUENCE [LARGE SCALE GENOMIC DNA]</scope>
    <source>
        <strain evidence="3">98AG31 / pathotype 3-4-7</strain>
    </source>
</reference>
<dbReference type="GeneID" id="18935467"/>
<dbReference type="Proteomes" id="UP000001072">
    <property type="component" value="Unassembled WGS sequence"/>
</dbReference>
<evidence type="ECO:0000313" key="3">
    <source>
        <dbReference type="Proteomes" id="UP000001072"/>
    </source>
</evidence>
<evidence type="ECO:0000256" key="1">
    <source>
        <dbReference type="SAM" id="MobiDB-lite"/>
    </source>
</evidence>
<feature type="region of interest" description="Disordered" evidence="1">
    <location>
        <begin position="1"/>
        <end position="21"/>
    </location>
</feature>
<accession>F4RVV6</accession>
<keyword evidence="3" id="KW-1185">Reference proteome</keyword>
<feature type="compositionally biased region" description="Low complexity" evidence="1">
    <location>
        <begin position="95"/>
        <end position="130"/>
    </location>
</feature>
<dbReference type="VEuPathDB" id="FungiDB:MELLADRAFT_90151"/>
<organism evidence="3">
    <name type="scientific">Melampsora larici-populina (strain 98AG31 / pathotype 3-4-7)</name>
    <name type="common">Poplar leaf rust fungus</name>
    <dbReference type="NCBI Taxonomy" id="747676"/>
    <lineage>
        <taxon>Eukaryota</taxon>
        <taxon>Fungi</taxon>
        <taxon>Dikarya</taxon>
        <taxon>Basidiomycota</taxon>
        <taxon>Pucciniomycotina</taxon>
        <taxon>Pucciniomycetes</taxon>
        <taxon>Pucciniales</taxon>
        <taxon>Melampsoraceae</taxon>
        <taxon>Melampsora</taxon>
    </lineage>
</organism>
<gene>
    <name evidence="2" type="ORF">MELLADRAFT_90151</name>
</gene>